<name>A0A5J9SNT9_9POAL</name>
<feature type="region of interest" description="Disordered" evidence="1">
    <location>
        <begin position="44"/>
        <end position="64"/>
    </location>
</feature>
<dbReference type="OrthoDB" id="1746206at2759"/>
<gene>
    <name evidence="2" type="ORF">EJB05_53960</name>
</gene>
<reference evidence="2 3" key="1">
    <citation type="journal article" date="2019" name="Sci. Rep.">
        <title>A high-quality genome of Eragrostis curvula grass provides insights into Poaceae evolution and supports new strategies to enhance forage quality.</title>
        <authorList>
            <person name="Carballo J."/>
            <person name="Santos B.A.C.M."/>
            <person name="Zappacosta D."/>
            <person name="Garbus I."/>
            <person name="Selva J.P."/>
            <person name="Gallo C.A."/>
            <person name="Diaz A."/>
            <person name="Albertini E."/>
            <person name="Caccamo M."/>
            <person name="Echenique V."/>
        </authorList>
    </citation>
    <scope>NUCLEOTIDE SEQUENCE [LARGE SCALE GENOMIC DNA]</scope>
    <source>
        <strain evidence="3">cv. Victoria</strain>
        <tissue evidence="2">Leaf</tissue>
    </source>
</reference>
<evidence type="ECO:0000256" key="1">
    <source>
        <dbReference type="SAM" id="MobiDB-lite"/>
    </source>
</evidence>
<comment type="caution">
    <text evidence="2">The sequence shown here is derived from an EMBL/GenBank/DDBJ whole genome shotgun (WGS) entry which is preliminary data.</text>
</comment>
<sequence>MASTMRQVTGGAPVVVVAGEESEEVMLKKQSAETICVASASNCGRPSGMEANRKPATPSSTAVSPECSKRRWLCSVLTKVMWKPCGCSSLASYGYGSASPTVQVPGAALLTIGILERRDNFLSLTLII</sequence>
<feature type="non-terminal residue" evidence="2">
    <location>
        <position position="1"/>
    </location>
</feature>
<dbReference type="AlphaFoldDB" id="A0A5J9SNT9"/>
<organism evidence="2 3">
    <name type="scientific">Eragrostis curvula</name>
    <name type="common">weeping love grass</name>
    <dbReference type="NCBI Taxonomy" id="38414"/>
    <lineage>
        <taxon>Eukaryota</taxon>
        <taxon>Viridiplantae</taxon>
        <taxon>Streptophyta</taxon>
        <taxon>Embryophyta</taxon>
        <taxon>Tracheophyta</taxon>
        <taxon>Spermatophyta</taxon>
        <taxon>Magnoliopsida</taxon>
        <taxon>Liliopsida</taxon>
        <taxon>Poales</taxon>
        <taxon>Poaceae</taxon>
        <taxon>PACMAD clade</taxon>
        <taxon>Chloridoideae</taxon>
        <taxon>Eragrostideae</taxon>
        <taxon>Eragrostidinae</taxon>
        <taxon>Eragrostis</taxon>
    </lineage>
</organism>
<dbReference type="Gramene" id="TVU00597">
    <property type="protein sequence ID" value="TVU00597"/>
    <property type="gene ID" value="EJB05_53960"/>
</dbReference>
<evidence type="ECO:0000313" key="2">
    <source>
        <dbReference type="EMBL" id="TVU00597.1"/>
    </source>
</evidence>
<accession>A0A5J9SNT9</accession>
<dbReference type="EMBL" id="RWGY01000567">
    <property type="protein sequence ID" value="TVU00597.1"/>
    <property type="molecule type" value="Genomic_DNA"/>
</dbReference>
<protein>
    <submittedName>
        <fullName evidence="2">Uncharacterized protein</fullName>
    </submittedName>
</protein>
<proteinExistence type="predicted"/>
<keyword evidence="3" id="KW-1185">Reference proteome</keyword>
<dbReference type="Proteomes" id="UP000324897">
    <property type="component" value="Unassembled WGS sequence"/>
</dbReference>
<evidence type="ECO:0000313" key="3">
    <source>
        <dbReference type="Proteomes" id="UP000324897"/>
    </source>
</evidence>